<organism evidence="1">
    <name type="scientific">Paraconexibacter sp. AEG42_29</name>
    <dbReference type="NCBI Taxonomy" id="2997339"/>
    <lineage>
        <taxon>Bacteria</taxon>
        <taxon>Bacillati</taxon>
        <taxon>Actinomycetota</taxon>
        <taxon>Thermoleophilia</taxon>
        <taxon>Solirubrobacterales</taxon>
        <taxon>Paraconexibacteraceae</taxon>
        <taxon>Paraconexibacter</taxon>
    </lineage>
</organism>
<dbReference type="RefSeq" id="WP_354699215.1">
    <property type="nucleotide sequence ID" value="NZ_CP114014.1"/>
</dbReference>
<protein>
    <submittedName>
        <fullName evidence="1">Uncharacterized protein</fullName>
    </submittedName>
</protein>
<dbReference type="KEGG" id="parq:DSM112329_04925"/>
<reference evidence="1" key="1">
    <citation type="submission" date="2022-12" db="EMBL/GenBank/DDBJ databases">
        <title>Paraconexibacter alkalitolerans sp. nov. and Baekduia alba sp. nov., isolated from soil and emended description of the genera Paraconexibacter (Chun et al., 2020) and Baekduia (An et al., 2020).</title>
        <authorList>
            <person name="Vieira S."/>
            <person name="Huber K.J."/>
            <person name="Geppert A."/>
            <person name="Wolf J."/>
            <person name="Neumann-Schaal M."/>
            <person name="Muesken M."/>
            <person name="Overmann J."/>
        </authorList>
    </citation>
    <scope>NUCLEOTIDE SEQUENCE</scope>
    <source>
        <strain evidence="1">AEG42_29</strain>
    </source>
</reference>
<evidence type="ECO:0000313" key="1">
    <source>
        <dbReference type="EMBL" id="XAY08030.1"/>
    </source>
</evidence>
<dbReference type="AlphaFoldDB" id="A0AAU7B2E7"/>
<dbReference type="EMBL" id="CP114014">
    <property type="protein sequence ID" value="XAY08030.1"/>
    <property type="molecule type" value="Genomic_DNA"/>
</dbReference>
<sequence>MTNAHDNPSEVEILRAHVAELEQQLAEQSRATNAIVARSQEKLYWLERWHIDLDRIMAKPGAVPALEAVKKLRGGVRAAKKAKRRLAG</sequence>
<accession>A0AAU7B2E7</accession>
<name>A0AAU7B2E7_9ACTN</name>
<proteinExistence type="predicted"/>
<gene>
    <name evidence="1" type="ORF">DSM112329_04925</name>
</gene>